<reference evidence="4" key="2">
    <citation type="journal article" date="2023" name="Int. J. Mol. Sci.">
        <title>De Novo Assembly and Annotation of 11 Diverse Shrub Willow (Salix) Genomes Reveals Novel Gene Organization in Sex-Linked Regions.</title>
        <authorList>
            <person name="Hyden B."/>
            <person name="Feng K."/>
            <person name="Yates T.B."/>
            <person name="Jawdy S."/>
            <person name="Cereghino C."/>
            <person name="Smart L.B."/>
            <person name="Muchero W."/>
        </authorList>
    </citation>
    <scope>NUCLEOTIDE SEQUENCE</scope>
    <source>
        <tissue evidence="4">Shoot tip</tissue>
    </source>
</reference>
<dbReference type="AlphaFoldDB" id="A0A9Q0W445"/>
<feature type="compositionally biased region" description="Polar residues" evidence="1">
    <location>
        <begin position="147"/>
        <end position="158"/>
    </location>
</feature>
<evidence type="ECO:0000259" key="3">
    <source>
        <dbReference type="Pfam" id="PF14364"/>
    </source>
</evidence>
<dbReference type="OrthoDB" id="1933168at2759"/>
<feature type="compositionally biased region" description="Basic and acidic residues" evidence="1">
    <location>
        <begin position="180"/>
        <end position="190"/>
    </location>
</feature>
<accession>A0A9Q0W445</accession>
<feature type="region of interest" description="Disordered" evidence="1">
    <location>
        <begin position="239"/>
        <end position="263"/>
    </location>
</feature>
<feature type="transmembrane region" description="Helical" evidence="2">
    <location>
        <begin position="20"/>
        <end position="38"/>
    </location>
</feature>
<feature type="compositionally biased region" description="Basic and acidic residues" evidence="1">
    <location>
        <begin position="159"/>
        <end position="173"/>
    </location>
</feature>
<keyword evidence="2" id="KW-0812">Transmembrane</keyword>
<feature type="region of interest" description="Disordered" evidence="1">
    <location>
        <begin position="147"/>
        <end position="198"/>
    </location>
</feature>
<proteinExistence type="predicted"/>
<dbReference type="Proteomes" id="UP001151532">
    <property type="component" value="Chromosome 15Z"/>
</dbReference>
<keyword evidence="2" id="KW-1133">Transmembrane helix</keyword>
<feature type="transmembrane region" description="Helical" evidence="2">
    <location>
        <begin position="69"/>
        <end position="86"/>
    </location>
</feature>
<comment type="caution">
    <text evidence="4">The sequence shown here is derived from an EMBL/GenBank/DDBJ whole genome shotgun (WGS) entry which is preliminary data.</text>
</comment>
<dbReference type="Pfam" id="PF05553">
    <property type="entry name" value="DUF761"/>
    <property type="match status" value="1"/>
</dbReference>
<name>A0A9Q0W445_SALPP</name>
<keyword evidence="5" id="KW-1185">Reference proteome</keyword>
<dbReference type="PANTHER" id="PTHR33098:SF114">
    <property type="entry name" value="DUF4408 DOMAIN-CONTAINING PROTEIN"/>
    <property type="match status" value="1"/>
</dbReference>
<dbReference type="Pfam" id="PF14364">
    <property type="entry name" value="DUF4408"/>
    <property type="match status" value="1"/>
</dbReference>
<dbReference type="InterPro" id="IPR008480">
    <property type="entry name" value="DUF761_pln"/>
</dbReference>
<evidence type="ECO:0000313" key="5">
    <source>
        <dbReference type="Proteomes" id="UP001151532"/>
    </source>
</evidence>
<organism evidence="4 5">
    <name type="scientific">Salix purpurea</name>
    <name type="common">Purple osier willow</name>
    <dbReference type="NCBI Taxonomy" id="77065"/>
    <lineage>
        <taxon>Eukaryota</taxon>
        <taxon>Viridiplantae</taxon>
        <taxon>Streptophyta</taxon>
        <taxon>Embryophyta</taxon>
        <taxon>Tracheophyta</taxon>
        <taxon>Spermatophyta</taxon>
        <taxon>Magnoliopsida</taxon>
        <taxon>eudicotyledons</taxon>
        <taxon>Gunneridae</taxon>
        <taxon>Pentapetalae</taxon>
        <taxon>rosids</taxon>
        <taxon>fabids</taxon>
        <taxon>Malpighiales</taxon>
        <taxon>Salicaceae</taxon>
        <taxon>Saliceae</taxon>
        <taxon>Salix</taxon>
    </lineage>
</organism>
<protein>
    <recommendedName>
        <fullName evidence="3">DUF4408 domain-containing protein</fullName>
    </recommendedName>
</protein>
<evidence type="ECO:0000256" key="1">
    <source>
        <dbReference type="SAM" id="MobiDB-lite"/>
    </source>
</evidence>
<reference evidence="4" key="1">
    <citation type="submission" date="2022-11" db="EMBL/GenBank/DDBJ databases">
        <authorList>
            <person name="Hyden B.L."/>
            <person name="Feng K."/>
            <person name="Yates T."/>
            <person name="Jawdy S."/>
            <person name="Smart L.B."/>
            <person name="Muchero W."/>
        </authorList>
    </citation>
    <scope>NUCLEOTIDE SEQUENCE</scope>
    <source>
        <tissue evidence="4">Shoot tip</tissue>
    </source>
</reference>
<dbReference type="PANTHER" id="PTHR33098">
    <property type="entry name" value="COTTON FIBER (DUF761)"/>
    <property type="match status" value="1"/>
</dbReference>
<sequence>MANFFEFFSFNTSRFETAIWAVKLVLLSVGIVSTFILFKVAIIPYTFNLILSTLPSAWISLRGWLSPPYIYIIVNFIIITIAASSFQHPNPHTKLPYSSSEKLKSQNQSGVDHANDIWQEHDIREVEKQLDTTLSFEKPFDSSQDYYSPDTFLTNSGKELQEKTGTDPSKDSTDSFLTDSAKKQQEKMDMEPLTPDADQQDTLEDAWTSIMEKQGKTATRQLKKIVSWDTPPKVLQKANGMVTPGGGGGGGGGRGGDDDDPVAWARRELKKSDTFNDSVSLRREKSISQDELNRRAEEFIRKVNYEMRLQRQESEQRVREMARGGAR</sequence>
<feature type="compositionally biased region" description="Gly residues" evidence="1">
    <location>
        <begin position="243"/>
        <end position="254"/>
    </location>
</feature>
<keyword evidence="2" id="KW-0472">Membrane</keyword>
<evidence type="ECO:0000313" key="4">
    <source>
        <dbReference type="EMBL" id="KAJ6760172.1"/>
    </source>
</evidence>
<evidence type="ECO:0000256" key="2">
    <source>
        <dbReference type="SAM" id="Phobius"/>
    </source>
</evidence>
<dbReference type="InterPro" id="IPR025520">
    <property type="entry name" value="DUF4408"/>
</dbReference>
<dbReference type="EMBL" id="JAPFFK010000006">
    <property type="protein sequence ID" value="KAJ6760172.1"/>
    <property type="molecule type" value="Genomic_DNA"/>
</dbReference>
<feature type="domain" description="DUF4408" evidence="3">
    <location>
        <begin position="55"/>
        <end position="85"/>
    </location>
</feature>
<gene>
    <name evidence="4" type="ORF">OIU79_025108</name>
</gene>